<evidence type="ECO:0000313" key="2">
    <source>
        <dbReference type="Proteomes" id="UP000053447"/>
    </source>
</evidence>
<dbReference type="EMBL" id="LFWA01000012">
    <property type="protein sequence ID" value="KTW28228.1"/>
    <property type="molecule type" value="Genomic_DNA"/>
</dbReference>
<dbReference type="Proteomes" id="UP000053447">
    <property type="component" value="Unassembled WGS sequence"/>
</dbReference>
<dbReference type="VEuPathDB" id="FungiDB:T551_02647"/>
<proteinExistence type="predicted"/>
<keyword evidence="2" id="KW-1185">Reference proteome</keyword>
<dbReference type="OrthoDB" id="5552418at2759"/>
<protein>
    <recommendedName>
        <fullName evidence="3">Nuclear pore complex protein</fullName>
    </recommendedName>
</protein>
<name>A0A0W4ZIP2_PNEJ7</name>
<organism evidence="1 2">
    <name type="scientific">Pneumocystis jirovecii (strain RU7)</name>
    <name type="common">Human pneumocystis pneumonia agent</name>
    <dbReference type="NCBI Taxonomy" id="1408657"/>
    <lineage>
        <taxon>Eukaryota</taxon>
        <taxon>Fungi</taxon>
        <taxon>Dikarya</taxon>
        <taxon>Ascomycota</taxon>
        <taxon>Taphrinomycotina</taxon>
        <taxon>Pneumocystomycetes</taxon>
        <taxon>Pneumocystaceae</taxon>
        <taxon>Pneumocystis</taxon>
    </lineage>
</organism>
<dbReference type="GeneID" id="28941165"/>
<sequence>MEQTVQEERVLNVSGDVSIAMGDRIQAMMLKAAADVVSSRWPEAIRLLWSVTNWLVAHIVCEGEAVDVSLAAWQCLNEAWLYFLCRTREEIQANAGEVPLITEAQLELLAREMIGWCDQLEKYGLVDYERGLWEERILEMMRHALTLLKAQRSTVVVARNSD</sequence>
<comment type="caution">
    <text evidence="1">The sequence shown here is derived from an EMBL/GenBank/DDBJ whole genome shotgun (WGS) entry which is preliminary data.</text>
</comment>
<dbReference type="AlphaFoldDB" id="A0A0W4ZIP2"/>
<gene>
    <name evidence="1" type="ORF">T551_02647</name>
</gene>
<reference evidence="2" key="1">
    <citation type="journal article" date="2016" name="Nat. Commun.">
        <title>Genome analysis of three Pneumocystis species reveals adaptation mechanisms to life exclusively in mammalian hosts.</title>
        <authorList>
            <person name="Ma L."/>
            <person name="Chen Z."/>
            <person name="Huang D.W."/>
            <person name="Kutty G."/>
            <person name="Ishihara M."/>
            <person name="Wang H."/>
            <person name="Abouelleil A."/>
            <person name="Bishop L."/>
            <person name="Davey E."/>
            <person name="Deng R."/>
            <person name="Deng X."/>
            <person name="Fan L."/>
            <person name="Fantoni G."/>
            <person name="Fitzgerald M."/>
            <person name="Gogineni E."/>
            <person name="Goldberg J.M."/>
            <person name="Handley G."/>
            <person name="Hu X."/>
            <person name="Huber C."/>
            <person name="Jiao X."/>
            <person name="Jones K."/>
            <person name="Levin J.Z."/>
            <person name="Liu Y."/>
            <person name="Macdonald P."/>
            <person name="Melnikov A."/>
            <person name="Raley C."/>
            <person name="Sassi M."/>
            <person name="Sherman B.T."/>
            <person name="Song X."/>
            <person name="Sykes S."/>
            <person name="Tran B."/>
            <person name="Walsh L."/>
            <person name="Xia Y."/>
            <person name="Yang J."/>
            <person name="Young S."/>
            <person name="Zeng Q."/>
            <person name="Zheng X."/>
            <person name="Stephens R."/>
            <person name="Nusbaum C."/>
            <person name="Birren B.W."/>
            <person name="Azadi P."/>
            <person name="Lempicki R.A."/>
            <person name="Cuomo C.A."/>
            <person name="Kovacs J.A."/>
        </authorList>
    </citation>
    <scope>NUCLEOTIDE SEQUENCE [LARGE SCALE GENOMIC DNA]</scope>
    <source>
        <strain evidence="2">RU7</strain>
    </source>
</reference>
<evidence type="ECO:0000313" key="1">
    <source>
        <dbReference type="EMBL" id="KTW28228.1"/>
    </source>
</evidence>
<evidence type="ECO:0008006" key="3">
    <source>
        <dbReference type="Google" id="ProtNLM"/>
    </source>
</evidence>
<dbReference type="RefSeq" id="XP_018228790.1">
    <property type="nucleotide sequence ID" value="XM_018374910.1"/>
</dbReference>
<accession>A0A0W4ZIP2</accession>